<protein>
    <recommendedName>
        <fullName evidence="6">Protein PBN1</fullName>
    </recommendedName>
</protein>
<comment type="caution">
    <text evidence="4">The sequence shown here is derived from an EMBL/GenBank/DDBJ whole genome shotgun (WGS) entry which is preliminary data.</text>
</comment>
<evidence type="ECO:0000256" key="3">
    <source>
        <dbReference type="SAM" id="SignalP"/>
    </source>
</evidence>
<dbReference type="OrthoDB" id="2596908at2759"/>
<keyword evidence="2" id="KW-0812">Transmembrane</keyword>
<name>A0A2B7WYB3_9EURO</name>
<dbReference type="Proteomes" id="UP000223968">
    <property type="component" value="Unassembled WGS sequence"/>
</dbReference>
<dbReference type="AlphaFoldDB" id="A0A2B7WYB3"/>
<gene>
    <name evidence="4" type="ORF">AJ79_07125</name>
</gene>
<feature type="compositionally biased region" description="Polar residues" evidence="1">
    <location>
        <begin position="61"/>
        <end position="88"/>
    </location>
</feature>
<evidence type="ECO:0008006" key="6">
    <source>
        <dbReference type="Google" id="ProtNLM"/>
    </source>
</evidence>
<feature type="chain" id="PRO_5013355817" description="Protein PBN1" evidence="3">
    <location>
        <begin position="23"/>
        <end position="338"/>
    </location>
</feature>
<organism evidence="4 5">
    <name type="scientific">Helicocarpus griseus UAMH5409</name>
    <dbReference type="NCBI Taxonomy" id="1447875"/>
    <lineage>
        <taxon>Eukaryota</taxon>
        <taxon>Fungi</taxon>
        <taxon>Dikarya</taxon>
        <taxon>Ascomycota</taxon>
        <taxon>Pezizomycotina</taxon>
        <taxon>Eurotiomycetes</taxon>
        <taxon>Eurotiomycetidae</taxon>
        <taxon>Onygenales</taxon>
        <taxon>Ajellomycetaceae</taxon>
        <taxon>Helicocarpus</taxon>
    </lineage>
</organism>
<reference evidence="4 5" key="1">
    <citation type="submission" date="2017-10" db="EMBL/GenBank/DDBJ databases">
        <title>Comparative genomics in systemic dimorphic fungi from Ajellomycetaceae.</title>
        <authorList>
            <person name="Munoz J.F."/>
            <person name="Mcewen J.G."/>
            <person name="Clay O.K."/>
            <person name="Cuomo C.A."/>
        </authorList>
    </citation>
    <scope>NUCLEOTIDE SEQUENCE [LARGE SCALE GENOMIC DNA]</scope>
    <source>
        <strain evidence="4 5">UAMH5409</strain>
    </source>
</reference>
<evidence type="ECO:0000313" key="5">
    <source>
        <dbReference type="Proteomes" id="UP000223968"/>
    </source>
</evidence>
<keyword evidence="2" id="KW-1133">Transmembrane helix</keyword>
<keyword evidence="3" id="KW-0732">Signal</keyword>
<sequence length="338" mass="36709">MRIASVYLNAFALFASLHETVGKQIPERPLIHQSTSFHDNIRRDAFDLVPAGHDLEKRVPSPQQDAPSQSTAGQSQPAETGGTTSLPAFDEQQFNSTATTACLDALDDLEIVVNPSGMAACFNIPVFDNSTGAFEADIRLYQVSDAVGEFAGVPPSEYTLQVNIPQATISDPRRLAGGVTDGQPGEMALLQEFRHFGQISTLLQIEKLTQDNIRVLLIPNITISASKRENQQLVTTTLSSDTLSYVIGFFSNPDNSPVNITIPEANAQLPAIVAAATEFVLPGTTLGIFPTGLIVTSAWAGIFLFAVGYGTFKRMKYRDHYRRRLKIAAARADGNRRI</sequence>
<evidence type="ECO:0000256" key="1">
    <source>
        <dbReference type="SAM" id="MobiDB-lite"/>
    </source>
</evidence>
<keyword evidence="5" id="KW-1185">Reference proteome</keyword>
<proteinExistence type="predicted"/>
<keyword evidence="2" id="KW-0472">Membrane</keyword>
<evidence type="ECO:0000256" key="2">
    <source>
        <dbReference type="SAM" id="Phobius"/>
    </source>
</evidence>
<dbReference type="STRING" id="1447875.A0A2B7WYB3"/>
<feature type="region of interest" description="Disordered" evidence="1">
    <location>
        <begin position="55"/>
        <end position="88"/>
    </location>
</feature>
<dbReference type="EMBL" id="PDNB01000137">
    <property type="protein sequence ID" value="PGH04344.1"/>
    <property type="molecule type" value="Genomic_DNA"/>
</dbReference>
<evidence type="ECO:0000313" key="4">
    <source>
        <dbReference type="EMBL" id="PGH04344.1"/>
    </source>
</evidence>
<accession>A0A2B7WYB3</accession>
<feature type="signal peptide" evidence="3">
    <location>
        <begin position="1"/>
        <end position="22"/>
    </location>
</feature>
<feature type="transmembrane region" description="Helical" evidence="2">
    <location>
        <begin position="288"/>
        <end position="312"/>
    </location>
</feature>